<keyword evidence="1" id="KW-0472">Membrane</keyword>
<dbReference type="EMBL" id="JAQZSM010000003">
    <property type="protein sequence ID" value="MDD7970460.1"/>
    <property type="molecule type" value="Genomic_DNA"/>
</dbReference>
<keyword evidence="3" id="KW-1185">Reference proteome</keyword>
<reference evidence="2" key="1">
    <citation type="submission" date="2023-02" db="EMBL/GenBank/DDBJ databases">
        <title>Description of Roseinatronobacter alkalisoli sp. nov., an alkaliphilic bacerium isolated from soda soil.</title>
        <authorList>
            <person name="Wei W."/>
        </authorList>
    </citation>
    <scope>NUCLEOTIDE SEQUENCE</scope>
    <source>
        <strain evidence="2">HJB301</strain>
    </source>
</reference>
<evidence type="ECO:0000256" key="1">
    <source>
        <dbReference type="SAM" id="Phobius"/>
    </source>
</evidence>
<evidence type="ECO:0000313" key="3">
    <source>
        <dbReference type="Proteomes" id="UP001431784"/>
    </source>
</evidence>
<accession>A0ABT5T704</accession>
<keyword evidence="1" id="KW-1133">Transmembrane helix</keyword>
<sequence>MTPHNMANLRYGLALTLRLVLPLGALVLLSTIFLVSRSPDPSQAVALADIDIDELTREPRIGTARFAAVTAQNAAITIAARTVRSPANPQPGEPVTLLLDYPEGSALFTGDRQVDFRADHGVFDQMADTLTMTGSVRMHDASGYEIGMARLQAQLDRSQLAGTGGISGHGPAGEISAQSLTITPLSGTDGGYMLDFRGDVRLLYTPTD</sequence>
<evidence type="ECO:0000313" key="2">
    <source>
        <dbReference type="EMBL" id="MDD7970460.1"/>
    </source>
</evidence>
<evidence type="ECO:0008006" key="4">
    <source>
        <dbReference type="Google" id="ProtNLM"/>
    </source>
</evidence>
<feature type="transmembrane region" description="Helical" evidence="1">
    <location>
        <begin position="12"/>
        <end position="35"/>
    </location>
</feature>
<protein>
    <recommendedName>
        <fullName evidence="4">Lipopolysaccharide export system protein LptC</fullName>
    </recommendedName>
</protein>
<comment type="caution">
    <text evidence="2">The sequence shown here is derived from an EMBL/GenBank/DDBJ whole genome shotgun (WGS) entry which is preliminary data.</text>
</comment>
<organism evidence="2 3">
    <name type="scientific">Roseinatronobacter alkalisoli</name>
    <dbReference type="NCBI Taxonomy" id="3028235"/>
    <lineage>
        <taxon>Bacteria</taxon>
        <taxon>Pseudomonadati</taxon>
        <taxon>Pseudomonadota</taxon>
        <taxon>Alphaproteobacteria</taxon>
        <taxon>Rhodobacterales</taxon>
        <taxon>Paracoccaceae</taxon>
        <taxon>Roseinatronobacter</taxon>
    </lineage>
</organism>
<keyword evidence="1" id="KW-0812">Transmembrane</keyword>
<proteinExistence type="predicted"/>
<dbReference type="RefSeq" id="WP_274351081.1">
    <property type="nucleotide sequence ID" value="NZ_JAQZSM010000003.1"/>
</dbReference>
<name>A0ABT5T704_9RHOB</name>
<dbReference type="Proteomes" id="UP001431784">
    <property type="component" value="Unassembled WGS sequence"/>
</dbReference>
<gene>
    <name evidence="2" type="ORF">PUT78_05045</name>
</gene>